<evidence type="ECO:0000313" key="3">
    <source>
        <dbReference type="Proteomes" id="UP001283361"/>
    </source>
</evidence>
<sequence>MKEKLSKKASITPTVKPQTGRTTRGQVAVKQMSVIKQRAYWAEKQRARRATMTPEDMERVKARVRQCYAEMRGKVKFTVEKQTTLHASPATTELNSSLNCFSGSPNNLHPAVMCINEDNNAAASVSPFPGSNSITDELNCAFLNISNIESDD</sequence>
<dbReference type="Proteomes" id="UP001283361">
    <property type="component" value="Unassembled WGS sequence"/>
</dbReference>
<keyword evidence="3" id="KW-1185">Reference proteome</keyword>
<dbReference type="EMBL" id="JAWDGP010001404">
    <property type="protein sequence ID" value="KAK3791980.1"/>
    <property type="molecule type" value="Genomic_DNA"/>
</dbReference>
<organism evidence="2 3">
    <name type="scientific">Elysia crispata</name>
    <name type="common">lettuce slug</name>
    <dbReference type="NCBI Taxonomy" id="231223"/>
    <lineage>
        <taxon>Eukaryota</taxon>
        <taxon>Metazoa</taxon>
        <taxon>Spiralia</taxon>
        <taxon>Lophotrochozoa</taxon>
        <taxon>Mollusca</taxon>
        <taxon>Gastropoda</taxon>
        <taxon>Heterobranchia</taxon>
        <taxon>Euthyneura</taxon>
        <taxon>Panpulmonata</taxon>
        <taxon>Sacoglossa</taxon>
        <taxon>Placobranchoidea</taxon>
        <taxon>Plakobranchidae</taxon>
        <taxon>Elysia</taxon>
    </lineage>
</organism>
<evidence type="ECO:0000313" key="2">
    <source>
        <dbReference type="EMBL" id="KAK3791980.1"/>
    </source>
</evidence>
<reference evidence="2" key="1">
    <citation type="journal article" date="2023" name="G3 (Bethesda)">
        <title>A reference genome for the long-term kleptoplast-retaining sea slug Elysia crispata morphotype clarki.</title>
        <authorList>
            <person name="Eastman K.E."/>
            <person name="Pendleton A.L."/>
            <person name="Shaikh M.A."/>
            <person name="Suttiyut T."/>
            <person name="Ogas R."/>
            <person name="Tomko P."/>
            <person name="Gavelis G."/>
            <person name="Widhalm J.R."/>
            <person name="Wisecaver J.H."/>
        </authorList>
    </citation>
    <scope>NUCLEOTIDE SEQUENCE</scope>
    <source>
        <strain evidence="2">ECLA1</strain>
    </source>
</reference>
<feature type="compositionally biased region" description="Polar residues" evidence="1">
    <location>
        <begin position="9"/>
        <end position="25"/>
    </location>
</feature>
<gene>
    <name evidence="2" type="ORF">RRG08_035470</name>
</gene>
<dbReference type="AlphaFoldDB" id="A0AAE1AQP8"/>
<feature type="region of interest" description="Disordered" evidence="1">
    <location>
        <begin position="1"/>
        <end position="25"/>
    </location>
</feature>
<comment type="caution">
    <text evidence="2">The sequence shown here is derived from an EMBL/GenBank/DDBJ whole genome shotgun (WGS) entry which is preliminary data.</text>
</comment>
<proteinExistence type="predicted"/>
<evidence type="ECO:0000256" key="1">
    <source>
        <dbReference type="SAM" id="MobiDB-lite"/>
    </source>
</evidence>
<accession>A0AAE1AQP8</accession>
<name>A0AAE1AQP8_9GAST</name>
<protein>
    <submittedName>
        <fullName evidence="2">Uncharacterized protein</fullName>
    </submittedName>
</protein>